<evidence type="ECO:0000313" key="2">
    <source>
        <dbReference type="Proteomes" id="UP000479000"/>
    </source>
</evidence>
<sequence>MKVLLPLHPGQYAHYFTDTTPDISAEAIALTSRPSILSGNPSCLPPSDGTSSPKSFLTLMLPYTKVDSIQGGIIREFKWYRYLFIQGGRQLCDYPQAFCRIFESNAIL</sequence>
<protein>
    <submittedName>
        <fullName evidence="1">Uncharacterized protein</fullName>
    </submittedName>
</protein>
<keyword evidence="2" id="KW-1185">Reference proteome</keyword>
<proteinExistence type="predicted"/>
<reference evidence="1 2" key="1">
    <citation type="submission" date="2020-02" db="EMBL/GenBank/DDBJ databases">
        <authorList>
            <person name="Ferguson B K."/>
        </authorList>
    </citation>
    <scope>NUCLEOTIDE SEQUENCE [LARGE SCALE GENOMIC DNA]</scope>
</reference>
<accession>A0A6H5G2U6</accession>
<dbReference type="AlphaFoldDB" id="A0A6H5G2U6"/>
<organism evidence="1 2">
    <name type="scientific">Nesidiocoris tenuis</name>
    <dbReference type="NCBI Taxonomy" id="355587"/>
    <lineage>
        <taxon>Eukaryota</taxon>
        <taxon>Metazoa</taxon>
        <taxon>Ecdysozoa</taxon>
        <taxon>Arthropoda</taxon>
        <taxon>Hexapoda</taxon>
        <taxon>Insecta</taxon>
        <taxon>Pterygota</taxon>
        <taxon>Neoptera</taxon>
        <taxon>Paraneoptera</taxon>
        <taxon>Hemiptera</taxon>
        <taxon>Heteroptera</taxon>
        <taxon>Panheteroptera</taxon>
        <taxon>Cimicomorpha</taxon>
        <taxon>Miridae</taxon>
        <taxon>Dicyphina</taxon>
        <taxon>Nesidiocoris</taxon>
    </lineage>
</organism>
<name>A0A6H5G2U6_9HEMI</name>
<feature type="non-terminal residue" evidence="1">
    <location>
        <position position="108"/>
    </location>
</feature>
<dbReference type="Proteomes" id="UP000479000">
    <property type="component" value="Unassembled WGS sequence"/>
</dbReference>
<dbReference type="EMBL" id="CADCXU010004842">
    <property type="protein sequence ID" value="CAA9996701.1"/>
    <property type="molecule type" value="Genomic_DNA"/>
</dbReference>
<gene>
    <name evidence="1" type="ORF">NTEN_LOCUS3160</name>
</gene>
<evidence type="ECO:0000313" key="1">
    <source>
        <dbReference type="EMBL" id="CAA9996701.1"/>
    </source>
</evidence>